<gene>
    <name evidence="7" type="ORF">ACJRO7_011045</name>
</gene>
<dbReference type="InterPro" id="IPR035897">
    <property type="entry name" value="Toll_tir_struct_dom_sf"/>
</dbReference>
<feature type="transmembrane region" description="Helical" evidence="5">
    <location>
        <begin position="30"/>
        <end position="53"/>
    </location>
</feature>
<evidence type="ECO:0000256" key="1">
    <source>
        <dbReference type="ARBA" id="ARBA00011982"/>
    </source>
</evidence>
<keyword evidence="5" id="KW-1133">Transmembrane helix</keyword>
<sequence length="143" mass="16088">MAFSGEGQPLDCSLPPELTCETPCPSLKPYFLIGILSLSALSIALLIYLCVLLSRTSRKREVPAKGMNSRESIGSSYEVFLNFHGRDTRYGFMDFLYHDMVETGILVFRDNESLHVGQKIGDELLQAIRNSKIYIPIFSKNYA</sequence>
<dbReference type="Gene3D" id="3.40.50.10140">
    <property type="entry name" value="Toll/interleukin-1 receptor homology (TIR) domain"/>
    <property type="match status" value="1"/>
</dbReference>
<keyword evidence="5" id="KW-0812">Transmembrane</keyword>
<dbReference type="PROSITE" id="PS50104">
    <property type="entry name" value="TIR"/>
    <property type="match status" value="1"/>
</dbReference>
<comment type="caution">
    <text evidence="7">The sequence shown here is derived from an EMBL/GenBank/DDBJ whole genome shotgun (WGS) entry which is preliminary data.</text>
</comment>
<keyword evidence="3" id="KW-0520">NAD</keyword>
<dbReference type="Proteomes" id="UP001634007">
    <property type="component" value="Unassembled WGS sequence"/>
</dbReference>
<evidence type="ECO:0000256" key="5">
    <source>
        <dbReference type="SAM" id="Phobius"/>
    </source>
</evidence>
<evidence type="ECO:0000313" key="8">
    <source>
        <dbReference type="Proteomes" id="UP001634007"/>
    </source>
</evidence>
<dbReference type="EMBL" id="JBJKBG010000002">
    <property type="protein sequence ID" value="KAL3750004.1"/>
    <property type="molecule type" value="Genomic_DNA"/>
</dbReference>
<evidence type="ECO:0000256" key="4">
    <source>
        <dbReference type="ARBA" id="ARBA00047304"/>
    </source>
</evidence>
<dbReference type="SUPFAM" id="SSF52200">
    <property type="entry name" value="Toll/Interleukin receptor TIR domain"/>
    <property type="match status" value="1"/>
</dbReference>
<name>A0ABD3LDW3_EUCGL</name>
<accession>A0ABD3LDW3</accession>
<dbReference type="PANTHER" id="PTHR32009:SF39">
    <property type="entry name" value="TIR DOMAIN-CONTAINING PROTEIN"/>
    <property type="match status" value="1"/>
</dbReference>
<reference evidence="7 8" key="1">
    <citation type="submission" date="2024-11" db="EMBL/GenBank/DDBJ databases">
        <title>Chromosome-level genome assembly of Eucalyptus globulus Labill. provides insights into its genome evolution.</title>
        <authorList>
            <person name="Li X."/>
        </authorList>
    </citation>
    <scope>NUCLEOTIDE SEQUENCE [LARGE SCALE GENOMIC DNA]</scope>
    <source>
        <strain evidence="7">CL2024</strain>
        <tissue evidence="7">Fresh tender leaves</tissue>
    </source>
</reference>
<comment type="catalytic activity">
    <reaction evidence="4">
        <text>NAD(+) + H2O = ADP-D-ribose + nicotinamide + H(+)</text>
        <dbReference type="Rhea" id="RHEA:16301"/>
        <dbReference type="ChEBI" id="CHEBI:15377"/>
        <dbReference type="ChEBI" id="CHEBI:15378"/>
        <dbReference type="ChEBI" id="CHEBI:17154"/>
        <dbReference type="ChEBI" id="CHEBI:57540"/>
        <dbReference type="ChEBI" id="CHEBI:57967"/>
        <dbReference type="EC" id="3.2.2.6"/>
    </reaction>
    <physiologicalReaction direction="left-to-right" evidence="4">
        <dbReference type="Rhea" id="RHEA:16302"/>
    </physiologicalReaction>
</comment>
<evidence type="ECO:0000256" key="2">
    <source>
        <dbReference type="ARBA" id="ARBA00022801"/>
    </source>
</evidence>
<organism evidence="7 8">
    <name type="scientific">Eucalyptus globulus</name>
    <name type="common">Tasmanian blue gum</name>
    <dbReference type="NCBI Taxonomy" id="34317"/>
    <lineage>
        <taxon>Eukaryota</taxon>
        <taxon>Viridiplantae</taxon>
        <taxon>Streptophyta</taxon>
        <taxon>Embryophyta</taxon>
        <taxon>Tracheophyta</taxon>
        <taxon>Spermatophyta</taxon>
        <taxon>Magnoliopsida</taxon>
        <taxon>eudicotyledons</taxon>
        <taxon>Gunneridae</taxon>
        <taxon>Pentapetalae</taxon>
        <taxon>rosids</taxon>
        <taxon>malvids</taxon>
        <taxon>Myrtales</taxon>
        <taxon>Myrtaceae</taxon>
        <taxon>Myrtoideae</taxon>
        <taxon>Eucalypteae</taxon>
        <taxon>Eucalyptus</taxon>
    </lineage>
</organism>
<keyword evidence="8" id="KW-1185">Reference proteome</keyword>
<dbReference type="Pfam" id="PF01582">
    <property type="entry name" value="TIR"/>
    <property type="match status" value="1"/>
</dbReference>
<keyword evidence="5" id="KW-0472">Membrane</keyword>
<dbReference type="EC" id="3.2.2.6" evidence="1"/>
<evidence type="ECO:0000259" key="6">
    <source>
        <dbReference type="PROSITE" id="PS50104"/>
    </source>
</evidence>
<protein>
    <recommendedName>
        <fullName evidence="1">ADP-ribosyl cyclase/cyclic ADP-ribose hydrolase</fullName>
        <ecNumber evidence="1">3.2.2.6</ecNumber>
    </recommendedName>
</protein>
<proteinExistence type="predicted"/>
<dbReference type="PANTHER" id="PTHR32009">
    <property type="entry name" value="TMV RESISTANCE PROTEIN N-LIKE"/>
    <property type="match status" value="1"/>
</dbReference>
<keyword evidence="2" id="KW-0378">Hydrolase</keyword>
<dbReference type="InterPro" id="IPR000157">
    <property type="entry name" value="TIR_dom"/>
</dbReference>
<dbReference type="GO" id="GO:0061809">
    <property type="term" value="F:NAD+ nucleosidase activity, cyclic ADP-ribose generating"/>
    <property type="evidence" value="ECO:0007669"/>
    <property type="project" value="UniProtKB-EC"/>
</dbReference>
<evidence type="ECO:0000256" key="3">
    <source>
        <dbReference type="ARBA" id="ARBA00023027"/>
    </source>
</evidence>
<feature type="domain" description="TIR" evidence="6">
    <location>
        <begin position="75"/>
        <end position="143"/>
    </location>
</feature>
<dbReference type="AlphaFoldDB" id="A0ABD3LDW3"/>
<evidence type="ECO:0000313" key="7">
    <source>
        <dbReference type="EMBL" id="KAL3750004.1"/>
    </source>
</evidence>